<protein>
    <submittedName>
        <fullName evidence="1">DUF309 domain-containing protein</fullName>
    </submittedName>
</protein>
<accession>A0AAW4L0F1</accession>
<dbReference type="SUPFAM" id="SSF140663">
    <property type="entry name" value="TTHA0068-like"/>
    <property type="match status" value="1"/>
</dbReference>
<dbReference type="AlphaFoldDB" id="A0AAW4L0F1"/>
<keyword evidence="2" id="KW-1185">Reference proteome</keyword>
<dbReference type="RefSeq" id="WP_214170918.1">
    <property type="nucleotide sequence ID" value="NZ_JAHCVJ010000002.1"/>
</dbReference>
<dbReference type="PANTHER" id="PTHR34796:SF1">
    <property type="entry name" value="EXPRESSED PROTEIN"/>
    <property type="match status" value="1"/>
</dbReference>
<dbReference type="PANTHER" id="PTHR34796">
    <property type="entry name" value="EXPRESSED PROTEIN"/>
    <property type="match status" value="1"/>
</dbReference>
<evidence type="ECO:0000313" key="2">
    <source>
        <dbReference type="Proteomes" id="UP000811899"/>
    </source>
</evidence>
<dbReference type="InterPro" id="IPR023203">
    <property type="entry name" value="TTHA0068_sf"/>
</dbReference>
<gene>
    <name evidence="1" type="ORF">KI809_07550</name>
</gene>
<reference evidence="1 2" key="1">
    <citation type="submission" date="2021-05" db="EMBL/GenBank/DDBJ databases">
        <title>The draft genome of Geobacter pelophilus DSM 12255.</title>
        <authorList>
            <person name="Xu Z."/>
            <person name="Masuda Y."/>
            <person name="Itoh H."/>
            <person name="Senoo K."/>
        </authorList>
    </citation>
    <scope>NUCLEOTIDE SEQUENCE [LARGE SCALE GENOMIC DNA]</scope>
    <source>
        <strain evidence="1 2">DSM 12255</strain>
    </source>
</reference>
<dbReference type="EMBL" id="JAHCVJ010000002">
    <property type="protein sequence ID" value="MBT0664154.1"/>
    <property type="molecule type" value="Genomic_DNA"/>
</dbReference>
<dbReference type="InterPro" id="IPR005500">
    <property type="entry name" value="DUF309"/>
</dbReference>
<name>A0AAW4L0F1_9BACT</name>
<organism evidence="1 2">
    <name type="scientific">Geoanaerobacter pelophilus</name>
    <dbReference type="NCBI Taxonomy" id="60036"/>
    <lineage>
        <taxon>Bacteria</taxon>
        <taxon>Pseudomonadati</taxon>
        <taxon>Thermodesulfobacteriota</taxon>
        <taxon>Desulfuromonadia</taxon>
        <taxon>Geobacterales</taxon>
        <taxon>Geobacteraceae</taxon>
        <taxon>Geoanaerobacter</taxon>
    </lineage>
</organism>
<dbReference type="Gene3D" id="1.10.3450.10">
    <property type="entry name" value="TTHA0068-like"/>
    <property type="match status" value="1"/>
</dbReference>
<evidence type="ECO:0000313" key="1">
    <source>
        <dbReference type="EMBL" id="MBT0664154.1"/>
    </source>
</evidence>
<sequence>MSNKRPCSDSPSGAILQAFGEFNRGDWYECHETLEDLWIGSEDEPRWFYQGMLQIAVALLHWRNENYGGAISLLTSGIKYLQRVRPVCQRIEVALLAAEAERFREELSRLGPERMNELPDALIPKMRLAPGDSLPCAQVKSP</sequence>
<dbReference type="Proteomes" id="UP000811899">
    <property type="component" value="Unassembled WGS sequence"/>
</dbReference>
<proteinExistence type="predicted"/>
<comment type="caution">
    <text evidence="1">The sequence shown here is derived from an EMBL/GenBank/DDBJ whole genome shotgun (WGS) entry which is preliminary data.</text>
</comment>
<dbReference type="Pfam" id="PF03745">
    <property type="entry name" value="DUF309"/>
    <property type="match status" value="1"/>
</dbReference>